<dbReference type="eggNOG" id="ENOG5032EC2">
    <property type="taxonomic scope" value="Bacteria"/>
</dbReference>
<dbReference type="STRING" id="1449351.RISW2_22110"/>
<protein>
    <recommendedName>
        <fullName evidence="4">DUF2380 domain-containing protein</fullName>
    </recommendedName>
</protein>
<gene>
    <name evidence="2" type="ORF">RISW2_22110</name>
</gene>
<dbReference type="OrthoDB" id="8089716at2"/>
<dbReference type="InterPro" id="IPR021698">
    <property type="entry name" value="DUF3280"/>
</dbReference>
<accession>X7F9M9</accession>
<feature type="signal peptide" evidence="1">
    <location>
        <begin position="1"/>
        <end position="19"/>
    </location>
</feature>
<evidence type="ECO:0000313" key="2">
    <source>
        <dbReference type="EMBL" id="ETX29582.1"/>
    </source>
</evidence>
<dbReference type="AlphaFoldDB" id="X7F9M9"/>
<comment type="caution">
    <text evidence="2">The sequence shown here is derived from an EMBL/GenBank/DDBJ whole genome shotgun (WGS) entry which is preliminary data.</text>
</comment>
<organism evidence="2 3">
    <name type="scientific">Roseivivax isoporae LMG 25204</name>
    <dbReference type="NCBI Taxonomy" id="1449351"/>
    <lineage>
        <taxon>Bacteria</taxon>
        <taxon>Pseudomonadati</taxon>
        <taxon>Pseudomonadota</taxon>
        <taxon>Alphaproteobacteria</taxon>
        <taxon>Rhodobacterales</taxon>
        <taxon>Roseobacteraceae</taxon>
        <taxon>Roseivivax</taxon>
    </lineage>
</organism>
<dbReference type="Pfam" id="PF11684">
    <property type="entry name" value="DUF3280"/>
    <property type="match status" value="1"/>
</dbReference>
<evidence type="ECO:0008006" key="4">
    <source>
        <dbReference type="Google" id="ProtNLM"/>
    </source>
</evidence>
<evidence type="ECO:0000313" key="3">
    <source>
        <dbReference type="Proteomes" id="UP000023430"/>
    </source>
</evidence>
<evidence type="ECO:0000256" key="1">
    <source>
        <dbReference type="SAM" id="SignalP"/>
    </source>
</evidence>
<sequence length="174" mass="19562">MRSLLVPFLFSMTATPLAAQQEWPDLPDNATVAFFGITYLDESLQTQEFGRDPDEVARIAMLEAMVRDRFAEEGLTLVDTDPVREQIERVVNPAKCYGCDTRAAATLGADYSLVGEVQKVSNLILSMNLQMRDAETGEMVRGRVVDIRANTDEAWQRGMRYILKTTFFPTEEDG</sequence>
<dbReference type="PATRIC" id="fig|1449351.3.peg.1362"/>
<feature type="chain" id="PRO_5004977629" description="DUF2380 domain-containing protein" evidence="1">
    <location>
        <begin position="20"/>
        <end position="174"/>
    </location>
</feature>
<dbReference type="Proteomes" id="UP000023430">
    <property type="component" value="Unassembled WGS sequence"/>
</dbReference>
<keyword evidence="3" id="KW-1185">Reference proteome</keyword>
<dbReference type="EMBL" id="JAME01000008">
    <property type="protein sequence ID" value="ETX29582.1"/>
    <property type="molecule type" value="Genomic_DNA"/>
</dbReference>
<proteinExistence type="predicted"/>
<keyword evidence="1" id="KW-0732">Signal</keyword>
<name>X7F9M9_9RHOB</name>
<reference evidence="2 3" key="1">
    <citation type="submission" date="2014-01" db="EMBL/GenBank/DDBJ databases">
        <title>Roseivivax isoporae LMG 25204 Genome Sequencing.</title>
        <authorList>
            <person name="Lai Q."/>
            <person name="Li G."/>
            <person name="Shao Z."/>
        </authorList>
    </citation>
    <scope>NUCLEOTIDE SEQUENCE [LARGE SCALE GENOMIC DNA]</scope>
    <source>
        <strain evidence="2 3">LMG 25204</strain>
    </source>
</reference>